<reference evidence="1 2" key="1">
    <citation type="submission" date="2015-09" db="EMBL/GenBank/DDBJ databases">
        <authorList>
            <consortium name="Pathogen Informatics"/>
        </authorList>
    </citation>
    <scope>NUCLEOTIDE SEQUENCE [LARGE SCALE GENOMIC DNA]</scope>
    <source>
        <strain evidence="1 2">2789STDY5834842</strain>
    </source>
</reference>
<evidence type="ECO:0000313" key="2">
    <source>
        <dbReference type="Proteomes" id="UP000095333"/>
    </source>
</evidence>
<dbReference type="EMBL" id="CYZI01000003">
    <property type="protein sequence ID" value="CUN88291.1"/>
    <property type="molecule type" value="Genomic_DNA"/>
</dbReference>
<dbReference type="AlphaFoldDB" id="A0A174AHX0"/>
<evidence type="ECO:0000313" key="1">
    <source>
        <dbReference type="EMBL" id="CUN88291.1"/>
    </source>
</evidence>
<accession>A0A174AHX0</accession>
<organism evidence="1 2">
    <name type="scientific">Phocaeicola vulgatus</name>
    <name type="common">Bacteroides vulgatus</name>
    <dbReference type="NCBI Taxonomy" id="821"/>
    <lineage>
        <taxon>Bacteria</taxon>
        <taxon>Pseudomonadati</taxon>
        <taxon>Bacteroidota</taxon>
        <taxon>Bacteroidia</taxon>
        <taxon>Bacteroidales</taxon>
        <taxon>Bacteroidaceae</taxon>
        <taxon>Phocaeicola</taxon>
    </lineage>
</organism>
<protein>
    <submittedName>
        <fullName evidence="1">Uncharacterized protein</fullName>
    </submittedName>
</protein>
<dbReference type="Proteomes" id="UP000095333">
    <property type="component" value="Unassembled WGS sequence"/>
</dbReference>
<proteinExistence type="predicted"/>
<name>A0A174AHX0_PHOVU</name>
<gene>
    <name evidence="1" type="ORF">ERS852457_00975</name>
</gene>
<sequence>MDMKILQVLDRLIPYDAFLNDLAARIVGMIKADSNDPEYVSQRKAYEMFGRRNVERWRRQGKIESYKRPGKVEYRTSDLRILQRTVQDYMEPPLKEKIGNNRKRKKI</sequence>